<reference evidence="2" key="1">
    <citation type="submission" date="2015-04" db="UniProtKB">
        <authorList>
            <consortium name="EnsemblPlants"/>
        </authorList>
    </citation>
    <scope>IDENTIFICATION</scope>
</reference>
<sequence length="320" mass="35859">MEETWHHKNIDELDSCEVVAGKRRVIEPQCVIQHENIQNPWLLLHSVGNPSVHICLVRGAFESIQSAAPEPERAYRGGRVAELQHPLHEHLECRLPLLIMLFPLGVAPLELADVGLDAGHGAPEVEPPPRQHARPHSLARGQERQDDEDDVVGDGAKQGIILRAYNFNTRKVLTRGGVTEFHHPLHEHIERQFRLMIMVPFPLGVSCELVYVGVDAGHGAPELTPPSRKHARLHSLARGQEGHDVEDDVVRDVAEPVPVVSVRWGRDPPPLARRPLHGGRACAQRRFVEQLARVETGRERKTKNQQPINPQLNSKQDSRS</sequence>
<evidence type="ECO:0000313" key="3">
    <source>
        <dbReference type="Proteomes" id="UP000026962"/>
    </source>
</evidence>
<accession>A0A0E0M571</accession>
<name>A0A0E0M571_ORYPU</name>
<organism evidence="2">
    <name type="scientific">Oryza punctata</name>
    <name type="common">Red rice</name>
    <dbReference type="NCBI Taxonomy" id="4537"/>
    <lineage>
        <taxon>Eukaryota</taxon>
        <taxon>Viridiplantae</taxon>
        <taxon>Streptophyta</taxon>
        <taxon>Embryophyta</taxon>
        <taxon>Tracheophyta</taxon>
        <taxon>Spermatophyta</taxon>
        <taxon>Magnoliopsida</taxon>
        <taxon>Liliopsida</taxon>
        <taxon>Poales</taxon>
        <taxon>Poaceae</taxon>
        <taxon>BOP clade</taxon>
        <taxon>Oryzoideae</taxon>
        <taxon>Oryzeae</taxon>
        <taxon>Oryzinae</taxon>
        <taxon>Oryza</taxon>
    </lineage>
</organism>
<dbReference type="Gramene" id="OPUNC10G01070.1">
    <property type="protein sequence ID" value="OPUNC10G01070.1"/>
    <property type="gene ID" value="OPUNC10G01070"/>
</dbReference>
<evidence type="ECO:0000313" key="2">
    <source>
        <dbReference type="EnsemblPlants" id="OPUNC10G01070.1"/>
    </source>
</evidence>
<proteinExistence type="predicted"/>
<protein>
    <submittedName>
        <fullName evidence="2">Uncharacterized protein</fullName>
    </submittedName>
</protein>
<feature type="compositionally biased region" description="Polar residues" evidence="1">
    <location>
        <begin position="304"/>
        <end position="320"/>
    </location>
</feature>
<keyword evidence="3" id="KW-1185">Reference proteome</keyword>
<evidence type="ECO:0000256" key="1">
    <source>
        <dbReference type="SAM" id="MobiDB-lite"/>
    </source>
</evidence>
<feature type="region of interest" description="Disordered" evidence="1">
    <location>
        <begin position="119"/>
        <end position="152"/>
    </location>
</feature>
<dbReference type="Proteomes" id="UP000026962">
    <property type="component" value="Chromosome 10"/>
</dbReference>
<feature type="region of interest" description="Disordered" evidence="1">
    <location>
        <begin position="292"/>
        <end position="320"/>
    </location>
</feature>
<dbReference type="AlphaFoldDB" id="A0A0E0M571"/>
<reference evidence="2" key="2">
    <citation type="submission" date="2018-05" db="EMBL/GenBank/DDBJ databases">
        <title>OpunRS2 (Oryza punctata Reference Sequence Version 2).</title>
        <authorList>
            <person name="Zhang J."/>
            <person name="Kudrna D."/>
            <person name="Lee S."/>
            <person name="Talag J."/>
            <person name="Welchert J."/>
            <person name="Wing R.A."/>
        </authorList>
    </citation>
    <scope>NUCLEOTIDE SEQUENCE [LARGE SCALE GENOMIC DNA]</scope>
</reference>
<dbReference type="EnsemblPlants" id="OPUNC10G01070.1">
    <property type="protein sequence ID" value="OPUNC10G01070.1"/>
    <property type="gene ID" value="OPUNC10G01070"/>
</dbReference>
<dbReference type="HOGENOM" id="CLU_869817_0_0_1"/>